<evidence type="ECO:0000313" key="3">
    <source>
        <dbReference type="Proteomes" id="UP001642360"/>
    </source>
</evidence>
<dbReference type="EMBL" id="CAUOFW020000842">
    <property type="protein sequence ID" value="CAK9137912.1"/>
    <property type="molecule type" value="Genomic_DNA"/>
</dbReference>
<evidence type="ECO:0000313" key="2">
    <source>
        <dbReference type="EMBL" id="CAK9137912.1"/>
    </source>
</evidence>
<protein>
    <submittedName>
        <fullName evidence="2">Uncharacterized protein</fullName>
    </submittedName>
</protein>
<organism evidence="2 3">
    <name type="scientific">Ilex paraguariensis</name>
    <name type="common">yerba mate</name>
    <dbReference type="NCBI Taxonomy" id="185542"/>
    <lineage>
        <taxon>Eukaryota</taxon>
        <taxon>Viridiplantae</taxon>
        <taxon>Streptophyta</taxon>
        <taxon>Embryophyta</taxon>
        <taxon>Tracheophyta</taxon>
        <taxon>Spermatophyta</taxon>
        <taxon>Magnoliopsida</taxon>
        <taxon>eudicotyledons</taxon>
        <taxon>Gunneridae</taxon>
        <taxon>Pentapetalae</taxon>
        <taxon>asterids</taxon>
        <taxon>campanulids</taxon>
        <taxon>Aquifoliales</taxon>
        <taxon>Aquifoliaceae</taxon>
        <taxon>Ilex</taxon>
    </lineage>
</organism>
<keyword evidence="3" id="KW-1185">Reference proteome</keyword>
<dbReference type="Proteomes" id="UP001642360">
    <property type="component" value="Unassembled WGS sequence"/>
</dbReference>
<accession>A0ABC8R1R0</accession>
<feature type="region of interest" description="Disordered" evidence="1">
    <location>
        <begin position="168"/>
        <end position="188"/>
    </location>
</feature>
<proteinExistence type="predicted"/>
<dbReference type="AlphaFoldDB" id="A0ABC8R1R0"/>
<comment type="caution">
    <text evidence="2">The sequence shown here is derived from an EMBL/GenBank/DDBJ whole genome shotgun (WGS) entry which is preliminary data.</text>
</comment>
<gene>
    <name evidence="2" type="ORF">ILEXP_LOCUS4959</name>
</gene>
<name>A0ABC8R1R0_9AQUA</name>
<evidence type="ECO:0000256" key="1">
    <source>
        <dbReference type="SAM" id="MobiDB-lite"/>
    </source>
</evidence>
<reference evidence="2 3" key="1">
    <citation type="submission" date="2024-02" db="EMBL/GenBank/DDBJ databases">
        <authorList>
            <person name="Vignale AGUSTIN F."/>
            <person name="Sosa J E."/>
            <person name="Modenutti C."/>
        </authorList>
    </citation>
    <scope>NUCLEOTIDE SEQUENCE [LARGE SCALE GENOMIC DNA]</scope>
</reference>
<sequence length="188" mass="21726">MLAIHHTTTTVPIPRILYRDDLEVLPRLMAASIGKKWKDWKYETKKQAYYPYRTDVERLARKPDRVEESHWREKSERDKLIQSKKNFITPLAEQALHVLWKGQTMMNLCHKCQSSMQSSSAVDEVFTQVMGLERPGRVRTYGFGSSPRDVFGHKKLEKMQAMFAQLDEQLSRHKAAGTNGEANESDGS</sequence>